<dbReference type="EMBL" id="JBDIME010000013">
    <property type="protein sequence ID" value="MEN2790907.1"/>
    <property type="molecule type" value="Genomic_DNA"/>
</dbReference>
<name>A0ABU9Y577_9SPHN</name>
<keyword evidence="2" id="KW-0520">NAD</keyword>
<evidence type="ECO:0000256" key="1">
    <source>
        <dbReference type="ARBA" id="ARBA00023002"/>
    </source>
</evidence>
<dbReference type="Pfam" id="PF02826">
    <property type="entry name" value="2-Hacid_dh_C"/>
    <property type="match status" value="1"/>
</dbReference>
<evidence type="ECO:0000313" key="4">
    <source>
        <dbReference type="EMBL" id="MEN2790907.1"/>
    </source>
</evidence>
<evidence type="ECO:0000256" key="2">
    <source>
        <dbReference type="ARBA" id="ARBA00023027"/>
    </source>
</evidence>
<dbReference type="PANTHER" id="PTHR43333:SF1">
    <property type="entry name" value="D-ISOMER SPECIFIC 2-HYDROXYACID DEHYDROGENASE NAD-BINDING DOMAIN-CONTAINING PROTEIN"/>
    <property type="match status" value="1"/>
</dbReference>
<dbReference type="RefSeq" id="WP_343892817.1">
    <property type="nucleotide sequence ID" value="NZ_BAAAEH010000065.1"/>
</dbReference>
<keyword evidence="5" id="KW-1185">Reference proteome</keyword>
<evidence type="ECO:0000259" key="3">
    <source>
        <dbReference type="Pfam" id="PF02826"/>
    </source>
</evidence>
<proteinExistence type="predicted"/>
<accession>A0ABU9Y577</accession>
<dbReference type="SUPFAM" id="SSF52283">
    <property type="entry name" value="Formate/glycerate dehydrogenase catalytic domain-like"/>
    <property type="match status" value="1"/>
</dbReference>
<dbReference type="PANTHER" id="PTHR43333">
    <property type="entry name" value="2-HACID_DH_C DOMAIN-CONTAINING PROTEIN"/>
    <property type="match status" value="1"/>
</dbReference>
<comment type="caution">
    <text evidence="4">The sequence shown here is derived from an EMBL/GenBank/DDBJ whole genome shotgun (WGS) entry which is preliminary data.</text>
</comment>
<dbReference type="Proteomes" id="UP001419910">
    <property type="component" value="Unassembled WGS sequence"/>
</dbReference>
<dbReference type="SUPFAM" id="SSF51735">
    <property type="entry name" value="NAD(P)-binding Rossmann-fold domains"/>
    <property type="match status" value="1"/>
</dbReference>
<reference evidence="4 5" key="1">
    <citation type="submission" date="2024-05" db="EMBL/GenBank/DDBJ databases">
        <authorList>
            <person name="Liu Q."/>
            <person name="Xin Y.-H."/>
        </authorList>
    </citation>
    <scope>NUCLEOTIDE SEQUENCE [LARGE SCALE GENOMIC DNA]</scope>
    <source>
        <strain evidence="4 5">CGMCC 1.10181</strain>
    </source>
</reference>
<dbReference type="InterPro" id="IPR006140">
    <property type="entry name" value="D-isomer_DH_NAD-bd"/>
</dbReference>
<feature type="domain" description="D-isomer specific 2-hydroxyacid dehydrogenase NAD-binding" evidence="3">
    <location>
        <begin position="84"/>
        <end position="256"/>
    </location>
</feature>
<organism evidence="4 5">
    <name type="scientific">Sphingomonas oligophenolica</name>
    <dbReference type="NCBI Taxonomy" id="301154"/>
    <lineage>
        <taxon>Bacteria</taxon>
        <taxon>Pseudomonadati</taxon>
        <taxon>Pseudomonadota</taxon>
        <taxon>Alphaproteobacteria</taxon>
        <taxon>Sphingomonadales</taxon>
        <taxon>Sphingomonadaceae</taxon>
        <taxon>Sphingomonas</taxon>
    </lineage>
</organism>
<dbReference type="InterPro" id="IPR036291">
    <property type="entry name" value="NAD(P)-bd_dom_sf"/>
</dbReference>
<evidence type="ECO:0000313" key="5">
    <source>
        <dbReference type="Proteomes" id="UP001419910"/>
    </source>
</evidence>
<gene>
    <name evidence="4" type="ORF">ABC974_14800</name>
</gene>
<dbReference type="CDD" id="cd12164">
    <property type="entry name" value="GDH_like_2"/>
    <property type="match status" value="1"/>
</dbReference>
<dbReference type="Gene3D" id="3.40.50.720">
    <property type="entry name" value="NAD(P)-binding Rossmann-like Domain"/>
    <property type="match status" value="2"/>
</dbReference>
<sequence length="291" mass="31192">MLPALVPGLRVRQWPDLGDPREIRYLAAWTIPPGLMTDLPDLGFALSIGAGVDQLDIGAIPVAVPLLRMAENAIADGMIEYVTMAVLMLHRDMPHYLAEQAAAHWSPRRRIAAAERRIGVMGTGMLGSAVLERLACFGFALSGWSRSPKDMPGVRCHAGTEELPAFLAELDILICLLPLTPETRDILAGPVFRQLPRGAAVINAGRGGHLVAADLLAALDSEHLSAAILDVTDPEPLPADHPFWCHPRVLLTPHVASSTDPATAAHFVADAILRHREGKSLPGLVDRAAGY</sequence>
<keyword evidence="1" id="KW-0560">Oxidoreductase</keyword>
<protein>
    <submittedName>
        <fullName evidence="4">Glyoxylate/hydroxypyruvate reductase A</fullName>
    </submittedName>
</protein>